<protein>
    <submittedName>
        <fullName evidence="2">Uncharacterized protein</fullName>
    </submittedName>
</protein>
<keyword evidence="3" id="KW-1185">Reference proteome</keyword>
<comment type="caution">
    <text evidence="2">The sequence shown here is derived from an EMBL/GenBank/DDBJ whole genome shotgun (WGS) entry which is preliminary data.</text>
</comment>
<evidence type="ECO:0000313" key="2">
    <source>
        <dbReference type="EMBL" id="KAJ3599956.1"/>
    </source>
</evidence>
<accession>A0A9Q0E615</accession>
<feature type="region of interest" description="Disordered" evidence="1">
    <location>
        <begin position="118"/>
        <end position="246"/>
    </location>
</feature>
<dbReference type="EMBL" id="JANIIK010000048">
    <property type="protein sequence ID" value="KAJ3599956.1"/>
    <property type="molecule type" value="Genomic_DNA"/>
</dbReference>
<reference evidence="2" key="1">
    <citation type="submission" date="2022-07" db="EMBL/GenBank/DDBJ databases">
        <title>Chromosome-level genome of Muraenolepis orangiensis.</title>
        <authorList>
            <person name="Kim J."/>
        </authorList>
    </citation>
    <scope>NUCLEOTIDE SEQUENCE</scope>
    <source>
        <strain evidence="2">KU_S4_2022</strain>
        <tissue evidence="2">Muscle</tissue>
    </source>
</reference>
<name>A0A9Q0E615_9TELE</name>
<proteinExistence type="predicted"/>
<evidence type="ECO:0000256" key="1">
    <source>
        <dbReference type="SAM" id="MobiDB-lite"/>
    </source>
</evidence>
<dbReference type="AlphaFoldDB" id="A0A9Q0E615"/>
<gene>
    <name evidence="2" type="ORF">NHX12_033908</name>
</gene>
<organism evidence="2 3">
    <name type="scientific">Muraenolepis orangiensis</name>
    <name type="common">Patagonian moray cod</name>
    <dbReference type="NCBI Taxonomy" id="630683"/>
    <lineage>
        <taxon>Eukaryota</taxon>
        <taxon>Metazoa</taxon>
        <taxon>Chordata</taxon>
        <taxon>Craniata</taxon>
        <taxon>Vertebrata</taxon>
        <taxon>Euteleostomi</taxon>
        <taxon>Actinopterygii</taxon>
        <taxon>Neopterygii</taxon>
        <taxon>Teleostei</taxon>
        <taxon>Neoteleostei</taxon>
        <taxon>Acanthomorphata</taxon>
        <taxon>Zeiogadaria</taxon>
        <taxon>Gadariae</taxon>
        <taxon>Gadiformes</taxon>
        <taxon>Muraenolepidoidei</taxon>
        <taxon>Muraenolepididae</taxon>
        <taxon>Muraenolepis</taxon>
    </lineage>
</organism>
<feature type="compositionally biased region" description="Basic and acidic residues" evidence="1">
    <location>
        <begin position="133"/>
        <end position="246"/>
    </location>
</feature>
<sequence length="246" mass="27593">MSPLVVVGPLPEHMDGPYLRRANVCWSHLRLGSAPLSLGIREEPQRNHRGETGGTQVLVVLIVSSRNATRPQTATRGGAFRFGLSLNGTKRLCVLPASTVCRAFVSVEQTHTIVAFTQPAHNSTGKGRKWKREVKEERARRIEEGGQGRAKGRGEERGRDEVDRRRGERREVGVGERRGEGERRGGEGERREVGVGERRERRGRDEEERGRKEEERGELRGGRKGEERRGEGEEEVGTQHRGLDGR</sequence>
<dbReference type="Proteomes" id="UP001148018">
    <property type="component" value="Unassembled WGS sequence"/>
</dbReference>
<evidence type="ECO:0000313" key="3">
    <source>
        <dbReference type="Proteomes" id="UP001148018"/>
    </source>
</evidence>